<dbReference type="PANTHER" id="PTHR40269">
    <property type="entry name" value="OUTER MEMBRANE PROTEIN-RELATED"/>
    <property type="match status" value="1"/>
</dbReference>
<protein>
    <submittedName>
        <fullName evidence="3">Putative lipoprotein</fullName>
    </submittedName>
</protein>
<evidence type="ECO:0000256" key="2">
    <source>
        <dbReference type="SAM" id="SignalP"/>
    </source>
</evidence>
<accession>B9Z453</accession>
<reference evidence="3 4" key="1">
    <citation type="submission" date="2009-02" db="EMBL/GenBank/DDBJ databases">
        <title>Sequencing of the draft genome and assembly of Lutiella nitroferrum 2002.</title>
        <authorList>
            <consortium name="US DOE Joint Genome Institute (JGI-PGF)"/>
            <person name="Lucas S."/>
            <person name="Copeland A."/>
            <person name="Lapidus A."/>
            <person name="Glavina del Rio T."/>
            <person name="Tice H."/>
            <person name="Bruce D."/>
            <person name="Goodwin L."/>
            <person name="Pitluck S."/>
            <person name="Larimer F."/>
            <person name="Land M.L."/>
            <person name="Hauser L."/>
            <person name="Coates J.D."/>
        </authorList>
    </citation>
    <scope>NUCLEOTIDE SEQUENCE [LARGE SCALE GENOMIC DNA]</scope>
    <source>
        <strain evidence="3 4">2002</strain>
    </source>
</reference>
<sequence precursor="true">MPQRIRRFMTQCLVLIFAAAMGLATAPPAVAQDAVYTQAELDQMLAPIALYPDSLLTQVLMASTYPLEVVEAARWSRDHPGLKGDQAVREANRNDWDPSVLSLLAFPQVLQMMDEHLDWTEQLGDAFLAQEDQVMDTVQRLRDKAWEQGSLRSNRYLRVAREHTVIVIEPADPEIVYVPYYDPLVVYGAWWWPGYPPYYWIWPGYYVGPTVGIYWGTGITVGVGFFFGNFDWPRRHVTIVNVNNYYFRPHVTHREWLDRKGPFRWEHDPSRRGNVPYHGFTPRPPERVAPSGEPRQFPRQQAQPTSPALQPKPDLRRDMPVIINPARAPETRRRFDQRPEVPRGEGERRDRRITPPGQDHRLIDVPRSPRPPAESPQIIRPESSRPRPPEPGSSERRNDNRRFEQRQPGAEAPRVPRSTGMPTIIRPEPARPRQPDVGVPERHRAPPQIERRQIERPNAAPSARPSFAPRPEEPRRGGQVPPRQIINQGNPGGGQDH</sequence>
<proteinExistence type="predicted"/>
<dbReference type="AlphaFoldDB" id="B9Z453"/>
<dbReference type="EMBL" id="ACIS01000005">
    <property type="protein sequence ID" value="EEG08630.1"/>
    <property type="molecule type" value="Genomic_DNA"/>
</dbReference>
<gene>
    <name evidence="3" type="ORF">FuraDRAFT_2138</name>
</gene>
<evidence type="ECO:0000256" key="1">
    <source>
        <dbReference type="SAM" id="MobiDB-lite"/>
    </source>
</evidence>
<dbReference type="RefSeq" id="WP_008954158.1">
    <property type="nucleotide sequence ID" value="NZ_ACIS01000005.1"/>
</dbReference>
<dbReference type="Pfam" id="PF11737">
    <property type="entry name" value="DUF3300"/>
    <property type="match status" value="1"/>
</dbReference>
<feature type="compositionally biased region" description="Basic and acidic residues" evidence="1">
    <location>
        <begin position="382"/>
        <end position="405"/>
    </location>
</feature>
<keyword evidence="2" id="KW-0732">Signal</keyword>
<evidence type="ECO:0000313" key="4">
    <source>
        <dbReference type="Proteomes" id="UP000003165"/>
    </source>
</evidence>
<feature type="compositionally biased region" description="Polar residues" evidence="1">
    <location>
        <begin position="298"/>
        <end position="308"/>
    </location>
</feature>
<dbReference type="InterPro" id="IPR021728">
    <property type="entry name" value="DUF3300"/>
</dbReference>
<feature type="compositionally biased region" description="Basic and acidic residues" evidence="1">
    <location>
        <begin position="428"/>
        <end position="455"/>
    </location>
</feature>
<name>B9Z453_9NEIS</name>
<feature type="region of interest" description="Disordered" evidence="1">
    <location>
        <begin position="274"/>
        <end position="497"/>
    </location>
</feature>
<comment type="caution">
    <text evidence="3">The sequence shown here is derived from an EMBL/GenBank/DDBJ whole genome shotgun (WGS) entry which is preliminary data.</text>
</comment>
<feature type="chain" id="PRO_5002895574" evidence="2">
    <location>
        <begin position="32"/>
        <end position="497"/>
    </location>
</feature>
<organism evidence="3 4">
    <name type="scientific">Pseudogulbenkiania ferrooxidans 2002</name>
    <dbReference type="NCBI Taxonomy" id="279714"/>
    <lineage>
        <taxon>Bacteria</taxon>
        <taxon>Pseudomonadati</taxon>
        <taxon>Pseudomonadota</taxon>
        <taxon>Betaproteobacteria</taxon>
        <taxon>Neisseriales</taxon>
        <taxon>Chromobacteriaceae</taxon>
        <taxon>Pseudogulbenkiania</taxon>
    </lineage>
</organism>
<feature type="signal peptide" evidence="2">
    <location>
        <begin position="1"/>
        <end position="31"/>
    </location>
</feature>
<feature type="compositionally biased region" description="Low complexity" evidence="1">
    <location>
        <begin position="456"/>
        <end position="469"/>
    </location>
</feature>
<keyword evidence="3" id="KW-0449">Lipoprotein</keyword>
<dbReference type="PANTHER" id="PTHR40269:SF1">
    <property type="entry name" value="OUTER MEMBRANE PROTEIN"/>
    <property type="match status" value="1"/>
</dbReference>
<evidence type="ECO:0000313" key="3">
    <source>
        <dbReference type="EMBL" id="EEG08630.1"/>
    </source>
</evidence>
<keyword evidence="4" id="KW-1185">Reference proteome</keyword>
<feature type="compositionally biased region" description="Basic and acidic residues" evidence="1">
    <location>
        <begin position="329"/>
        <end position="364"/>
    </location>
</feature>
<dbReference type="eggNOG" id="COG3064">
    <property type="taxonomic scope" value="Bacteria"/>
</dbReference>
<dbReference type="Proteomes" id="UP000003165">
    <property type="component" value="Unassembled WGS sequence"/>
</dbReference>